<proteinExistence type="predicted"/>
<accession>A0A2N5U7C5</accession>
<evidence type="ECO:0000313" key="2">
    <source>
        <dbReference type="Proteomes" id="UP000235388"/>
    </source>
</evidence>
<dbReference type="OrthoDB" id="2519008at2759"/>
<gene>
    <name evidence="1" type="ORF">PCANC_23089</name>
</gene>
<keyword evidence="2" id="KW-1185">Reference proteome</keyword>
<dbReference type="Proteomes" id="UP000235388">
    <property type="component" value="Unassembled WGS sequence"/>
</dbReference>
<dbReference type="STRING" id="200324.A0A2N5U7C5"/>
<organism evidence="1 2">
    <name type="scientific">Puccinia coronata f. sp. avenae</name>
    <dbReference type="NCBI Taxonomy" id="200324"/>
    <lineage>
        <taxon>Eukaryota</taxon>
        <taxon>Fungi</taxon>
        <taxon>Dikarya</taxon>
        <taxon>Basidiomycota</taxon>
        <taxon>Pucciniomycotina</taxon>
        <taxon>Pucciniomycetes</taxon>
        <taxon>Pucciniales</taxon>
        <taxon>Pucciniaceae</taxon>
        <taxon>Puccinia</taxon>
    </lineage>
</organism>
<sequence length="372" mass="39561">MSAVWTQPVGPLGEGVARANAINYKEELTLNVDQPRIALSLLCYEWSKNNKMSGTLTRVPSTLIRVPLGTLIRVPSGTLTRVPSGTLTRVPSTLIRVPLGTLIRVPSGTLTRVPSTLIRVPLGTLIRVPSGTLIRVLGTLVRVPLGTLIRVPSGTLTRVPSTLIRVPLGTLIRVPSGTLIRVPSGTLIRVLGTLVRVPLYPYKGTKGLTRAGRARLSGGAARRAGRPHVICTRRDVWLAKVTPHPRAGGPENCELPGVRRLGASVASPATLKAPPRPTSQQTQTRDGTDYCGLLGKDPTDLCPQCQTISVAKDPTDLTPAMPESITVCTADPADCCSLWTGPLSSYYTILALTSARVGKTKSSAFRSARAGY</sequence>
<dbReference type="AlphaFoldDB" id="A0A2N5U7C5"/>
<reference evidence="1 2" key="1">
    <citation type="submission" date="2017-11" db="EMBL/GenBank/DDBJ databases">
        <title>De novo assembly and phasing of dikaryotic genomes from two isolates of Puccinia coronata f. sp. avenae, the causal agent of oat crown rust.</title>
        <authorList>
            <person name="Miller M.E."/>
            <person name="Zhang Y."/>
            <person name="Omidvar V."/>
            <person name="Sperschneider J."/>
            <person name="Schwessinger B."/>
            <person name="Raley C."/>
            <person name="Palmer J.M."/>
            <person name="Garnica D."/>
            <person name="Upadhyaya N."/>
            <person name="Rathjen J."/>
            <person name="Taylor J.M."/>
            <person name="Park R.F."/>
            <person name="Dodds P.N."/>
            <person name="Hirsch C.D."/>
            <person name="Kianian S.F."/>
            <person name="Figueroa M."/>
        </authorList>
    </citation>
    <scope>NUCLEOTIDE SEQUENCE [LARGE SCALE GENOMIC DNA]</scope>
    <source>
        <strain evidence="1">12NC29</strain>
    </source>
</reference>
<comment type="caution">
    <text evidence="1">The sequence shown here is derived from an EMBL/GenBank/DDBJ whole genome shotgun (WGS) entry which is preliminary data.</text>
</comment>
<name>A0A2N5U7C5_9BASI</name>
<dbReference type="EMBL" id="PGCJ01000294">
    <property type="protein sequence ID" value="PLW33663.1"/>
    <property type="molecule type" value="Genomic_DNA"/>
</dbReference>
<evidence type="ECO:0000313" key="1">
    <source>
        <dbReference type="EMBL" id="PLW33663.1"/>
    </source>
</evidence>
<protein>
    <submittedName>
        <fullName evidence="1">Uncharacterized protein</fullName>
    </submittedName>
</protein>